<dbReference type="InterPro" id="IPR050563">
    <property type="entry name" value="4-hydroxybenzoyl-CoA_TE"/>
</dbReference>
<proteinExistence type="inferred from homology"/>
<organism evidence="3 4">
    <name type="scientific">Clostridium tetanomorphum</name>
    <dbReference type="NCBI Taxonomy" id="1553"/>
    <lineage>
        <taxon>Bacteria</taxon>
        <taxon>Bacillati</taxon>
        <taxon>Bacillota</taxon>
        <taxon>Clostridia</taxon>
        <taxon>Eubacteriales</taxon>
        <taxon>Clostridiaceae</taxon>
        <taxon>Clostridium</taxon>
    </lineage>
</organism>
<dbReference type="GO" id="GO:0047617">
    <property type="term" value="F:fatty acyl-CoA hydrolase activity"/>
    <property type="evidence" value="ECO:0007669"/>
    <property type="project" value="TreeGrafter"/>
</dbReference>
<comment type="similarity">
    <text evidence="1">Belongs to the 4-hydroxybenzoyl-CoA thioesterase family.</text>
</comment>
<keyword evidence="2" id="KW-0378">Hydrolase</keyword>
<dbReference type="NCBIfam" id="TIGR00051">
    <property type="entry name" value="YbgC/FadM family acyl-CoA thioesterase"/>
    <property type="match status" value="1"/>
</dbReference>
<comment type="caution">
    <text evidence="3">The sequence shown here is derived from an EMBL/GenBank/DDBJ whole genome shotgun (WGS) entry which is preliminary data.</text>
</comment>
<dbReference type="SUPFAM" id="SSF54637">
    <property type="entry name" value="Thioesterase/thiol ester dehydrase-isomerase"/>
    <property type="match status" value="1"/>
</dbReference>
<dbReference type="EMBL" id="JAAZWO010000013">
    <property type="protein sequence ID" value="MBC2398366.1"/>
    <property type="molecule type" value="Genomic_DNA"/>
</dbReference>
<evidence type="ECO:0000256" key="1">
    <source>
        <dbReference type="ARBA" id="ARBA00005953"/>
    </source>
</evidence>
<accession>A0A923J0J5</accession>
<dbReference type="RefSeq" id="WP_035149913.1">
    <property type="nucleotide sequence ID" value="NZ_JAAZWO010000013.1"/>
</dbReference>
<dbReference type="Proteomes" id="UP000563151">
    <property type="component" value="Unassembled WGS sequence"/>
</dbReference>
<dbReference type="CDD" id="cd00586">
    <property type="entry name" value="4HBT"/>
    <property type="match status" value="1"/>
</dbReference>
<name>A0A923J0J5_CLOTT</name>
<dbReference type="Gene3D" id="3.10.129.10">
    <property type="entry name" value="Hotdog Thioesterase"/>
    <property type="match status" value="1"/>
</dbReference>
<keyword evidence="4" id="KW-1185">Reference proteome</keyword>
<dbReference type="PIRSF" id="PIRSF003230">
    <property type="entry name" value="YbgC"/>
    <property type="match status" value="1"/>
</dbReference>
<dbReference type="AlphaFoldDB" id="A0A923J0J5"/>
<reference evidence="3 4" key="1">
    <citation type="submission" date="2020-04" db="EMBL/GenBank/DDBJ databases">
        <title>Genomic insights into acetone-butanol-ethanol (ABE) fermentation by sequencing solventogenic clostridia strains.</title>
        <authorList>
            <person name="Brown S."/>
        </authorList>
    </citation>
    <scope>NUCLEOTIDE SEQUENCE [LARGE SCALE GENOMIC DNA]</scope>
    <source>
        <strain evidence="3 4">DJ011</strain>
    </source>
</reference>
<dbReference type="Pfam" id="PF13279">
    <property type="entry name" value="4HBT_2"/>
    <property type="match status" value="1"/>
</dbReference>
<evidence type="ECO:0000256" key="2">
    <source>
        <dbReference type="ARBA" id="ARBA00022801"/>
    </source>
</evidence>
<dbReference type="PANTHER" id="PTHR31793:SF27">
    <property type="entry name" value="NOVEL THIOESTERASE SUPERFAMILY DOMAIN AND SAPOSIN A-TYPE DOMAIN CONTAINING PROTEIN (0610012H03RIK)"/>
    <property type="match status" value="1"/>
</dbReference>
<dbReference type="InterPro" id="IPR006684">
    <property type="entry name" value="YbgC/YbaW"/>
</dbReference>
<dbReference type="InterPro" id="IPR029069">
    <property type="entry name" value="HotDog_dom_sf"/>
</dbReference>
<dbReference type="PANTHER" id="PTHR31793">
    <property type="entry name" value="4-HYDROXYBENZOYL-COA THIOESTERASE FAMILY MEMBER"/>
    <property type="match status" value="1"/>
</dbReference>
<evidence type="ECO:0000313" key="4">
    <source>
        <dbReference type="Proteomes" id="UP000563151"/>
    </source>
</evidence>
<protein>
    <submittedName>
        <fullName evidence="3">Acyl-CoA thioesterase</fullName>
    </submittedName>
</protein>
<gene>
    <name evidence="3" type="ORF">HGG79_11385</name>
</gene>
<evidence type="ECO:0000313" key="3">
    <source>
        <dbReference type="EMBL" id="MBC2398366.1"/>
    </source>
</evidence>
<sequence length="137" mass="16416">MYINRTELKVRYVETDKMGIVHHSNYYPWFEVGRGEFILESKMSYKELEENGIMMPLVETYCKYIEAAKYEDIIIVETYIKELTAAKVIFNYNVIRKEDNKLLAKGYTTQVFVDNRFKIVNLKRKHPDAWERLVELC</sequence>